<dbReference type="RefSeq" id="WP_059933921.1">
    <property type="nucleotide sequence ID" value="NZ_LPDO01000151.1"/>
</dbReference>
<accession>A0AAW3N2S2</accession>
<dbReference type="Pfam" id="PF12085">
    <property type="entry name" value="DUF3562"/>
    <property type="match status" value="1"/>
</dbReference>
<protein>
    <recommendedName>
        <fullName evidence="3">DUF3562 domain-containing protein</fullName>
    </recommendedName>
</protein>
<dbReference type="Gene3D" id="1.10.8.1060">
    <property type="entry name" value="Corynebacterium glutamicum thioredoxin-dependent arsenate reductase, N-terminal domain"/>
    <property type="match status" value="1"/>
</dbReference>
<organism evidence="1 2">
    <name type="scientific">Burkholderia ubonensis</name>
    <dbReference type="NCBI Taxonomy" id="101571"/>
    <lineage>
        <taxon>Bacteria</taxon>
        <taxon>Pseudomonadati</taxon>
        <taxon>Pseudomonadota</taxon>
        <taxon>Betaproteobacteria</taxon>
        <taxon>Burkholderiales</taxon>
        <taxon>Burkholderiaceae</taxon>
        <taxon>Burkholderia</taxon>
        <taxon>Burkholderia cepacia complex</taxon>
    </lineage>
</organism>
<sequence length="67" mass="8025">MHDERWLESLREAARELAITEDVLRRWLDEEIESLGNGARVRDYLMVFAIRRVRSRLAAARSDKRRN</sequence>
<evidence type="ECO:0008006" key="3">
    <source>
        <dbReference type="Google" id="ProtNLM"/>
    </source>
</evidence>
<reference evidence="1 2" key="1">
    <citation type="submission" date="2015-11" db="EMBL/GenBank/DDBJ databases">
        <title>Expanding the genomic diversity of Burkholderia species for the development of highly accurate diagnostics.</title>
        <authorList>
            <person name="Sahl J."/>
            <person name="Keim P."/>
            <person name="Wagner D."/>
        </authorList>
    </citation>
    <scope>NUCLEOTIDE SEQUENCE [LARGE SCALE GENOMIC DNA]</scope>
    <source>
        <strain evidence="1 2">MSMB1137WGS</strain>
    </source>
</reference>
<comment type="caution">
    <text evidence="1">The sequence shown here is derived from an EMBL/GenBank/DDBJ whole genome shotgun (WGS) entry which is preliminary data.</text>
</comment>
<dbReference type="EMBL" id="LPDO01000151">
    <property type="protein sequence ID" value="KVT41259.1"/>
    <property type="molecule type" value="Genomic_DNA"/>
</dbReference>
<dbReference type="AlphaFoldDB" id="A0AAW3N2S2"/>
<dbReference type="Proteomes" id="UP000056732">
    <property type="component" value="Unassembled WGS sequence"/>
</dbReference>
<dbReference type="NCBIfam" id="NF046112">
    <property type="entry name" value="MSMEG_6209_Nter"/>
    <property type="match status" value="1"/>
</dbReference>
<evidence type="ECO:0000313" key="2">
    <source>
        <dbReference type="Proteomes" id="UP000056732"/>
    </source>
</evidence>
<gene>
    <name evidence="1" type="ORF">WK53_19535</name>
</gene>
<proteinExistence type="predicted"/>
<name>A0AAW3N2S2_9BURK</name>
<dbReference type="InterPro" id="IPR021945">
    <property type="entry name" value="DUF3562"/>
</dbReference>
<evidence type="ECO:0000313" key="1">
    <source>
        <dbReference type="EMBL" id="KVT41259.1"/>
    </source>
</evidence>